<reference evidence="5" key="1">
    <citation type="submission" date="2024-06" db="EMBL/GenBank/DDBJ databases">
        <title>Multi-omics analyses provide insights into the biosynthesis of the anticancer antibiotic pleurotin in Hohenbuehelia grisea.</title>
        <authorList>
            <person name="Weaver J.A."/>
            <person name="Alberti F."/>
        </authorList>
    </citation>
    <scope>NUCLEOTIDE SEQUENCE [LARGE SCALE GENOMIC DNA]</scope>
    <source>
        <strain evidence="5">T-177</strain>
    </source>
</reference>
<dbReference type="EMBL" id="JASNQZ010000015">
    <property type="protein sequence ID" value="KAL0945873.1"/>
    <property type="molecule type" value="Genomic_DNA"/>
</dbReference>
<dbReference type="Pfam" id="PF00400">
    <property type="entry name" value="WD40"/>
    <property type="match status" value="4"/>
</dbReference>
<name>A0ABR3IRG3_9AGAR</name>
<feature type="repeat" description="WD" evidence="3">
    <location>
        <begin position="148"/>
        <end position="180"/>
    </location>
</feature>
<dbReference type="PANTHER" id="PTHR19848">
    <property type="entry name" value="WD40 REPEAT PROTEIN"/>
    <property type="match status" value="1"/>
</dbReference>
<dbReference type="SUPFAM" id="SSF50978">
    <property type="entry name" value="WD40 repeat-like"/>
    <property type="match status" value="1"/>
</dbReference>
<evidence type="ECO:0000256" key="2">
    <source>
        <dbReference type="ARBA" id="ARBA00022737"/>
    </source>
</evidence>
<dbReference type="SMART" id="SM00320">
    <property type="entry name" value="WD40"/>
    <property type="match status" value="4"/>
</dbReference>
<keyword evidence="5" id="KW-1185">Reference proteome</keyword>
<evidence type="ECO:0000313" key="4">
    <source>
        <dbReference type="EMBL" id="KAL0945873.1"/>
    </source>
</evidence>
<dbReference type="InterPro" id="IPR020472">
    <property type="entry name" value="WD40_PAC1"/>
</dbReference>
<feature type="repeat" description="WD" evidence="3">
    <location>
        <begin position="19"/>
        <end position="60"/>
    </location>
</feature>
<accession>A0ABR3IRG3</accession>
<proteinExistence type="predicted"/>
<feature type="repeat" description="WD" evidence="3">
    <location>
        <begin position="105"/>
        <end position="146"/>
    </location>
</feature>
<dbReference type="InterPro" id="IPR001680">
    <property type="entry name" value="WD40_rpt"/>
</dbReference>
<dbReference type="Proteomes" id="UP001556367">
    <property type="component" value="Unassembled WGS sequence"/>
</dbReference>
<dbReference type="PRINTS" id="PR00320">
    <property type="entry name" value="GPROTEINBRPT"/>
</dbReference>
<evidence type="ECO:0000256" key="3">
    <source>
        <dbReference type="PROSITE-ProRule" id="PRU00221"/>
    </source>
</evidence>
<evidence type="ECO:0000313" key="5">
    <source>
        <dbReference type="Proteomes" id="UP001556367"/>
    </source>
</evidence>
<keyword evidence="1 3" id="KW-0853">WD repeat</keyword>
<feature type="repeat" description="WD" evidence="3">
    <location>
        <begin position="62"/>
        <end position="103"/>
    </location>
</feature>
<comment type="caution">
    <text evidence="4">The sequence shown here is derived from an EMBL/GenBank/DDBJ whole genome shotgun (WGS) entry which is preliminary data.</text>
</comment>
<keyword evidence="2" id="KW-0677">Repeat</keyword>
<dbReference type="PANTHER" id="PTHR19848:SF8">
    <property type="entry name" value="F-BOX AND WD REPEAT DOMAIN CONTAINING 7"/>
    <property type="match status" value="1"/>
</dbReference>
<evidence type="ECO:0000256" key="1">
    <source>
        <dbReference type="ARBA" id="ARBA00022574"/>
    </source>
</evidence>
<dbReference type="InterPro" id="IPR036322">
    <property type="entry name" value="WD40_repeat_dom_sf"/>
</dbReference>
<dbReference type="InterPro" id="IPR019775">
    <property type="entry name" value="WD40_repeat_CS"/>
</dbReference>
<protein>
    <recommendedName>
        <fullName evidence="6">WD40 repeat-like protein</fullName>
    </recommendedName>
</protein>
<dbReference type="PROSITE" id="PS00678">
    <property type="entry name" value="WD_REPEATS_1"/>
    <property type="match status" value="3"/>
</dbReference>
<dbReference type="Gene3D" id="2.130.10.10">
    <property type="entry name" value="YVTN repeat-like/Quinoprotein amine dehydrogenase"/>
    <property type="match status" value="2"/>
</dbReference>
<dbReference type="CDD" id="cd00200">
    <property type="entry name" value="WD40"/>
    <property type="match status" value="1"/>
</dbReference>
<dbReference type="PROSITE" id="PS50294">
    <property type="entry name" value="WD_REPEATS_REGION"/>
    <property type="match status" value="4"/>
</dbReference>
<sequence length="264" mass="28845">MVAVMQGEEEHWPPDESLIIGVRGACEAAAFSPDGKHIVSGSNDTTIRIWDTESGQQVGDALSGHTGWVRSVAFSPDGKHIVSGSDDTTIRIWDTESGQQVGDALSGHTGWVRSVAFSPDGKHIVSGSDDTTIRIWDTESGQQVGDALSGHTGWVRSVAFSPNGKHIVSGSDDTAVRILDSQRFTAHQFHTSDAHAGNALRLAGPWFYHDCDNSSTPVLWVPHIFRTHDWCLYPCTTVLSSRPKASLSRPYPEILHDWRKIQHS</sequence>
<gene>
    <name evidence="4" type="ORF">HGRIS_012156</name>
</gene>
<dbReference type="PROSITE" id="PS50082">
    <property type="entry name" value="WD_REPEATS_2"/>
    <property type="match status" value="4"/>
</dbReference>
<organism evidence="4 5">
    <name type="scientific">Hohenbuehelia grisea</name>
    <dbReference type="NCBI Taxonomy" id="104357"/>
    <lineage>
        <taxon>Eukaryota</taxon>
        <taxon>Fungi</taxon>
        <taxon>Dikarya</taxon>
        <taxon>Basidiomycota</taxon>
        <taxon>Agaricomycotina</taxon>
        <taxon>Agaricomycetes</taxon>
        <taxon>Agaricomycetidae</taxon>
        <taxon>Agaricales</taxon>
        <taxon>Pleurotineae</taxon>
        <taxon>Pleurotaceae</taxon>
        <taxon>Hohenbuehelia</taxon>
    </lineage>
</organism>
<evidence type="ECO:0008006" key="6">
    <source>
        <dbReference type="Google" id="ProtNLM"/>
    </source>
</evidence>
<dbReference type="InterPro" id="IPR015943">
    <property type="entry name" value="WD40/YVTN_repeat-like_dom_sf"/>
</dbReference>